<keyword evidence="2" id="KW-1185">Reference proteome</keyword>
<gene>
    <name evidence="1" type="ORF">H8708_09825</name>
</gene>
<name>A0ABR7NVZ0_9FIRM</name>
<dbReference type="RefSeq" id="WP_215653738.1">
    <property type="nucleotide sequence ID" value="NZ_JACRTJ010000021.1"/>
</dbReference>
<evidence type="ECO:0008006" key="3">
    <source>
        <dbReference type="Google" id="ProtNLM"/>
    </source>
</evidence>
<dbReference type="Pfam" id="PF21983">
    <property type="entry name" value="NikA-like"/>
    <property type="match status" value="1"/>
</dbReference>
<dbReference type="InterPro" id="IPR053842">
    <property type="entry name" value="NikA-like"/>
</dbReference>
<reference evidence="1 2" key="1">
    <citation type="submission" date="2020-08" db="EMBL/GenBank/DDBJ databases">
        <title>Genome public.</title>
        <authorList>
            <person name="Liu C."/>
            <person name="Sun Q."/>
        </authorList>
    </citation>
    <scope>NUCLEOTIDE SEQUENCE [LARGE SCALE GENOMIC DNA]</scope>
    <source>
        <strain evidence="1 2">BX10</strain>
    </source>
</reference>
<dbReference type="Proteomes" id="UP000647491">
    <property type="component" value="Unassembled WGS sequence"/>
</dbReference>
<dbReference type="EMBL" id="JACRTJ010000021">
    <property type="protein sequence ID" value="MBC8599517.1"/>
    <property type="molecule type" value="Genomic_DNA"/>
</dbReference>
<protein>
    <recommendedName>
        <fullName evidence="3">Ribbon-helix-helix protein, CopG family</fullName>
    </recommendedName>
</protein>
<accession>A0ABR7NVZ0</accession>
<sequence>MTISIRLTEDEEKVLKRKMEQTGLQKTQLIKQSLFVENPVQIVDHSREIYTMLHHLREELERLEGTQNIRISDNIKEELWEICQKLFA</sequence>
<evidence type="ECO:0000313" key="2">
    <source>
        <dbReference type="Proteomes" id="UP000647491"/>
    </source>
</evidence>
<comment type="caution">
    <text evidence="1">The sequence shown here is derived from an EMBL/GenBank/DDBJ whole genome shotgun (WGS) entry which is preliminary data.</text>
</comment>
<evidence type="ECO:0000313" key="1">
    <source>
        <dbReference type="EMBL" id="MBC8599517.1"/>
    </source>
</evidence>
<proteinExistence type="predicted"/>
<organism evidence="1 2">
    <name type="scientific">Enterocloster hominis</name>
    <name type="common">ex Liu et al. 2021</name>
    <dbReference type="NCBI Taxonomy" id="2763663"/>
    <lineage>
        <taxon>Bacteria</taxon>
        <taxon>Bacillati</taxon>
        <taxon>Bacillota</taxon>
        <taxon>Clostridia</taxon>
        <taxon>Lachnospirales</taxon>
        <taxon>Lachnospiraceae</taxon>
        <taxon>Enterocloster</taxon>
    </lineage>
</organism>